<sequence length="585" mass="67953">MQKAISETREDQDITLQFYRVTVLLEPITESSWYEMKREQQNLPAFSDANKLACSFCLDELSPSITYAKCLDCEQCEVLICIECLRMGMESHPHTRSHRYTFCDAIGPPTFFENDTQTPWGAQEDLQLLNALLHSHLNQWPELSKDWGRKKTLADALEHLDKCFIRGPIGQYILKNYSRGYVKDWSENDEQNTDSDHLATCSDITLPSTSTSTNLMKNDLECDGNTRNGKMEESDEELPEIVEKRNSSQESMTDNNEMASNGVLERKSRKEQLLAAAKNVAAEAIRGKSRKTSLELSEAAINLDGNSNGEASSVNNTPNKKNQQIKEKKEFLSPEQITLLYASSKYNPYFYNHPPHPMDAHTVAKFDEEDLQLLTYLPYRDEFETEYKNEAEQLITQLVFLAENEQTTESDRFLNEVNFARFNRYNRLMRIRAAKRAIILEHRMLAEYLNIVKTNISEKGKYLVFPDRYFSTKSKEDAYRPIFAQLRQVADRETINHLAKDVAAMETLKDQIEELKMLQSKGITRVKGRLKVDLASMIWSRKRRTRKTENAEMRKASLRWKRIKRWTKRTHLQQQLDEPDDDDDQ</sequence>
<evidence type="ECO:0000313" key="1">
    <source>
        <dbReference type="EMBL" id="CAK5094722.1"/>
    </source>
</evidence>
<dbReference type="Proteomes" id="UP001497535">
    <property type="component" value="Unassembled WGS sequence"/>
</dbReference>
<gene>
    <name evidence="1" type="ORF">MENTE1834_LOCUS40742</name>
</gene>
<accession>A0ACB1AMT3</accession>
<keyword evidence="2" id="KW-1185">Reference proteome</keyword>
<dbReference type="EMBL" id="CAVMJV010000097">
    <property type="protein sequence ID" value="CAK5094722.1"/>
    <property type="molecule type" value="Genomic_DNA"/>
</dbReference>
<name>A0ACB1AMT3_MELEN</name>
<organism evidence="1 2">
    <name type="scientific">Meloidogyne enterolobii</name>
    <name type="common">Root-knot nematode worm</name>
    <name type="synonym">Meloidogyne mayaguensis</name>
    <dbReference type="NCBI Taxonomy" id="390850"/>
    <lineage>
        <taxon>Eukaryota</taxon>
        <taxon>Metazoa</taxon>
        <taxon>Ecdysozoa</taxon>
        <taxon>Nematoda</taxon>
        <taxon>Chromadorea</taxon>
        <taxon>Rhabditida</taxon>
        <taxon>Tylenchina</taxon>
        <taxon>Tylenchomorpha</taxon>
        <taxon>Tylenchoidea</taxon>
        <taxon>Meloidogynidae</taxon>
        <taxon>Meloidogyninae</taxon>
        <taxon>Meloidogyne</taxon>
    </lineage>
</organism>
<reference evidence="1" key="1">
    <citation type="submission" date="2023-11" db="EMBL/GenBank/DDBJ databases">
        <authorList>
            <person name="Poullet M."/>
        </authorList>
    </citation>
    <scope>NUCLEOTIDE SEQUENCE</scope>
    <source>
        <strain evidence="1">E1834</strain>
    </source>
</reference>
<protein>
    <submittedName>
        <fullName evidence="1">Uncharacterized protein</fullName>
    </submittedName>
</protein>
<comment type="caution">
    <text evidence="1">The sequence shown here is derived from an EMBL/GenBank/DDBJ whole genome shotgun (WGS) entry which is preliminary data.</text>
</comment>
<evidence type="ECO:0000313" key="2">
    <source>
        <dbReference type="Proteomes" id="UP001497535"/>
    </source>
</evidence>
<proteinExistence type="predicted"/>